<dbReference type="EMBL" id="BSPK01000035">
    <property type="protein sequence ID" value="GLS64360.1"/>
    <property type="molecule type" value="Genomic_DNA"/>
</dbReference>
<name>A0A512J8M2_9HYPH</name>
<evidence type="ECO:0000313" key="3">
    <source>
        <dbReference type="EMBL" id="GLS64360.1"/>
    </source>
</evidence>
<proteinExistence type="predicted"/>
<reference evidence="5" key="2">
    <citation type="journal article" date="2019" name="Int. J. Syst. Evol. Microbiol.">
        <title>The Global Catalogue of Microorganisms (GCM) 10K type strain sequencing project: providing services to taxonomists for standard genome sequencing and annotation.</title>
        <authorList>
            <consortium name="The Broad Institute Genomics Platform"/>
            <consortium name="The Broad Institute Genome Sequencing Center for Infectious Disease"/>
            <person name="Wu L."/>
            <person name="Ma J."/>
        </authorList>
    </citation>
    <scope>NUCLEOTIDE SEQUENCE [LARGE SCALE GENOMIC DNA]</scope>
    <source>
        <strain evidence="5">NBRC 107715</strain>
    </source>
</reference>
<gene>
    <name evidence="3" type="ORF">GCM10007888_27410</name>
    <name evidence="2" type="ORF">MOX02_43490</name>
</gene>
<feature type="region of interest" description="Disordered" evidence="1">
    <location>
        <begin position="47"/>
        <end position="90"/>
    </location>
</feature>
<dbReference type="EMBL" id="BJZU01000099">
    <property type="protein sequence ID" value="GEP06311.1"/>
    <property type="molecule type" value="Genomic_DNA"/>
</dbReference>
<reference evidence="3" key="1">
    <citation type="journal article" date="2014" name="Int. J. Syst. Evol. Microbiol.">
        <title>Complete genome of a new Firmicutes species belonging to the dominant human colonic microbiota ('Ruminococcus bicirculans') reveals two chromosomes and a selective capacity to utilize plant glucans.</title>
        <authorList>
            <consortium name="NISC Comparative Sequencing Program"/>
            <person name="Wegmann U."/>
            <person name="Louis P."/>
            <person name="Goesmann A."/>
            <person name="Henrissat B."/>
            <person name="Duncan S.H."/>
            <person name="Flint H.J."/>
        </authorList>
    </citation>
    <scope>NUCLEOTIDE SEQUENCE</scope>
    <source>
        <strain evidence="3">NBRC 107715</strain>
    </source>
</reference>
<evidence type="ECO:0000313" key="5">
    <source>
        <dbReference type="Proteomes" id="UP001156856"/>
    </source>
</evidence>
<dbReference type="Proteomes" id="UP001156856">
    <property type="component" value="Unassembled WGS sequence"/>
</dbReference>
<reference evidence="2 4" key="3">
    <citation type="submission" date="2019-07" db="EMBL/GenBank/DDBJ databases">
        <title>Whole genome shotgun sequence of Methylobacterium oxalidis NBRC 107715.</title>
        <authorList>
            <person name="Hosoyama A."/>
            <person name="Uohara A."/>
            <person name="Ohji S."/>
            <person name="Ichikawa N."/>
        </authorList>
    </citation>
    <scope>NUCLEOTIDE SEQUENCE [LARGE SCALE GENOMIC DNA]</scope>
    <source>
        <strain evidence="2 4">NBRC 107715</strain>
    </source>
</reference>
<reference evidence="3" key="4">
    <citation type="submission" date="2023-01" db="EMBL/GenBank/DDBJ databases">
        <title>Draft genome sequence of Methylobacterium oxalidis strain NBRC 107715.</title>
        <authorList>
            <person name="Sun Q."/>
            <person name="Mori K."/>
        </authorList>
    </citation>
    <scope>NUCLEOTIDE SEQUENCE</scope>
    <source>
        <strain evidence="3">NBRC 107715</strain>
    </source>
</reference>
<comment type="caution">
    <text evidence="2">The sequence shown here is derived from an EMBL/GenBank/DDBJ whole genome shotgun (WGS) entry which is preliminary data.</text>
</comment>
<sequence>MGMMQRNLLCHASGPSQYAERGSWRQGSTRGVYRVAVSGPVARWASGAGSTARVRWGSPGADTTGRGQSVSGATDAGDAHLRRSTLSVNG</sequence>
<evidence type="ECO:0000313" key="2">
    <source>
        <dbReference type="EMBL" id="GEP06311.1"/>
    </source>
</evidence>
<evidence type="ECO:0000313" key="4">
    <source>
        <dbReference type="Proteomes" id="UP000321960"/>
    </source>
</evidence>
<dbReference type="Proteomes" id="UP000321960">
    <property type="component" value="Unassembled WGS sequence"/>
</dbReference>
<organism evidence="2 4">
    <name type="scientific">Methylobacterium oxalidis</name>
    <dbReference type="NCBI Taxonomy" id="944322"/>
    <lineage>
        <taxon>Bacteria</taxon>
        <taxon>Pseudomonadati</taxon>
        <taxon>Pseudomonadota</taxon>
        <taxon>Alphaproteobacteria</taxon>
        <taxon>Hyphomicrobiales</taxon>
        <taxon>Methylobacteriaceae</taxon>
        <taxon>Methylobacterium</taxon>
    </lineage>
</organism>
<dbReference type="AlphaFoldDB" id="A0A512J8M2"/>
<accession>A0A512J8M2</accession>
<evidence type="ECO:0000256" key="1">
    <source>
        <dbReference type="SAM" id="MobiDB-lite"/>
    </source>
</evidence>
<keyword evidence="5" id="KW-1185">Reference proteome</keyword>
<protein>
    <submittedName>
        <fullName evidence="2">Uncharacterized protein</fullName>
    </submittedName>
</protein>